<gene>
    <name evidence="1" type="ORF">SAMN05216274_1055</name>
</gene>
<dbReference type="EMBL" id="FOPW01000005">
    <property type="protein sequence ID" value="SFH42265.1"/>
    <property type="molecule type" value="Genomic_DNA"/>
</dbReference>
<organism evidence="1 2">
    <name type="scientific">Cryobacterium levicorallinum</name>
    <dbReference type="NCBI Taxonomy" id="995038"/>
    <lineage>
        <taxon>Bacteria</taxon>
        <taxon>Bacillati</taxon>
        <taxon>Actinomycetota</taxon>
        <taxon>Actinomycetes</taxon>
        <taxon>Micrococcales</taxon>
        <taxon>Microbacteriaceae</taxon>
        <taxon>Cryobacterium</taxon>
    </lineage>
</organism>
<evidence type="ECO:0000313" key="2">
    <source>
        <dbReference type="Proteomes" id="UP000199681"/>
    </source>
</evidence>
<reference evidence="1 2" key="1">
    <citation type="submission" date="2016-10" db="EMBL/GenBank/DDBJ databases">
        <authorList>
            <person name="Varghese N."/>
            <person name="Submissions S."/>
        </authorList>
    </citation>
    <scope>NUCLEOTIDE SEQUENCE [LARGE SCALE GENOMIC DNA]</scope>
    <source>
        <strain evidence="1 2">GMCC 1.11211</strain>
    </source>
</reference>
<evidence type="ECO:0008006" key="3">
    <source>
        <dbReference type="Google" id="ProtNLM"/>
    </source>
</evidence>
<proteinExistence type="predicted"/>
<keyword evidence="2" id="KW-1185">Reference proteome</keyword>
<accession>A0ABY1EC86</accession>
<comment type="caution">
    <text evidence="1">The sequence shown here is derived from an EMBL/GenBank/DDBJ whole genome shotgun (WGS) entry which is preliminary data.</text>
</comment>
<dbReference type="Proteomes" id="UP000199681">
    <property type="component" value="Unassembled WGS sequence"/>
</dbReference>
<evidence type="ECO:0000313" key="1">
    <source>
        <dbReference type="EMBL" id="SFH42265.1"/>
    </source>
</evidence>
<name>A0ABY1EC86_9MICO</name>
<protein>
    <recommendedName>
        <fullName evidence="3">Lipoprotein</fullName>
    </recommendedName>
</protein>
<sequence>MANTGLATAGKRLVSLGAAFIASAVLVGCSGPMMNACPAIGWANTLTVTLNGETDDVSLVQLCIDGECSTPAPSQSHSDESAPGEVLGPEDLATYTPDPRAVELPYFASKISDHSWEIALSMSSPRNVTLRAFSASGIVLADEDVTLNWVRVGGTERCGGPEESAPVILVISS</sequence>